<gene>
    <name evidence="1" type="ORF">Egran_02021</name>
</gene>
<organism evidence="1 2">
    <name type="scientific">Elaphomyces granulatus</name>
    <dbReference type="NCBI Taxonomy" id="519963"/>
    <lineage>
        <taxon>Eukaryota</taxon>
        <taxon>Fungi</taxon>
        <taxon>Dikarya</taxon>
        <taxon>Ascomycota</taxon>
        <taxon>Pezizomycotina</taxon>
        <taxon>Eurotiomycetes</taxon>
        <taxon>Eurotiomycetidae</taxon>
        <taxon>Eurotiales</taxon>
        <taxon>Elaphomycetaceae</taxon>
        <taxon>Elaphomyces</taxon>
    </lineage>
</organism>
<comment type="caution">
    <text evidence="1">The sequence shown here is derived from an EMBL/GenBank/DDBJ whole genome shotgun (WGS) entry which is preliminary data.</text>
</comment>
<keyword evidence="2" id="KW-1185">Reference proteome</keyword>
<sequence length="41" mass="4580">MYSRAYTGFQAILGPSSNECQHLELSIASLDPTQGKQNIYF</sequence>
<proteinExistence type="predicted"/>
<dbReference type="Proteomes" id="UP000243515">
    <property type="component" value="Unassembled WGS sequence"/>
</dbReference>
<name>A0A232M2A9_9EURO</name>
<feature type="non-terminal residue" evidence="1">
    <location>
        <position position="41"/>
    </location>
</feature>
<protein>
    <submittedName>
        <fullName evidence="1">Uncharacterized protein</fullName>
    </submittedName>
</protein>
<dbReference type="AlphaFoldDB" id="A0A232M2A9"/>
<evidence type="ECO:0000313" key="2">
    <source>
        <dbReference type="Proteomes" id="UP000243515"/>
    </source>
</evidence>
<accession>A0A232M2A9</accession>
<reference evidence="1 2" key="1">
    <citation type="journal article" date="2015" name="Environ. Microbiol.">
        <title>Metagenome sequence of Elaphomyces granulatus from sporocarp tissue reveals Ascomycota ectomycorrhizal fingerprints of genome expansion and a Proteobacteria-rich microbiome.</title>
        <authorList>
            <person name="Quandt C.A."/>
            <person name="Kohler A."/>
            <person name="Hesse C.N."/>
            <person name="Sharpton T.J."/>
            <person name="Martin F."/>
            <person name="Spatafora J.W."/>
        </authorList>
    </citation>
    <scope>NUCLEOTIDE SEQUENCE [LARGE SCALE GENOMIC DNA]</scope>
    <source>
        <strain evidence="1 2">OSC145934</strain>
    </source>
</reference>
<evidence type="ECO:0000313" key="1">
    <source>
        <dbReference type="EMBL" id="OXV10217.1"/>
    </source>
</evidence>
<dbReference type="EMBL" id="NPHW01003052">
    <property type="protein sequence ID" value="OXV10217.1"/>
    <property type="molecule type" value="Genomic_DNA"/>
</dbReference>